<name>J9C877_9ZZZZ</name>
<sequence length="51" mass="5856">MVLCLSKLWEDLNPNLTTTIHITSHCDTCSFNLVTTYISTFISYKTIRTKS</sequence>
<dbReference type="EMBL" id="AMCI01005491">
    <property type="protein sequence ID" value="EJW96045.1"/>
    <property type="molecule type" value="Genomic_DNA"/>
</dbReference>
<organism evidence="1">
    <name type="scientific">gut metagenome</name>
    <dbReference type="NCBI Taxonomy" id="749906"/>
    <lineage>
        <taxon>unclassified sequences</taxon>
        <taxon>metagenomes</taxon>
        <taxon>organismal metagenomes</taxon>
    </lineage>
</organism>
<comment type="caution">
    <text evidence="1">The sequence shown here is derived from an EMBL/GenBank/DDBJ whole genome shotgun (WGS) entry which is preliminary data.</text>
</comment>
<accession>J9C877</accession>
<reference evidence="1" key="1">
    <citation type="journal article" date="2012" name="PLoS ONE">
        <title>Gene sets for utilization of primary and secondary nutrition supplies in the distal gut of endangered iberian lynx.</title>
        <authorList>
            <person name="Alcaide M."/>
            <person name="Messina E."/>
            <person name="Richter M."/>
            <person name="Bargiela R."/>
            <person name="Peplies J."/>
            <person name="Huws S.A."/>
            <person name="Newbold C.J."/>
            <person name="Golyshin P.N."/>
            <person name="Simon M.A."/>
            <person name="Lopez G."/>
            <person name="Yakimov M.M."/>
            <person name="Ferrer M."/>
        </authorList>
    </citation>
    <scope>NUCLEOTIDE SEQUENCE</scope>
</reference>
<protein>
    <submittedName>
        <fullName evidence="1">Uncharacterized protein</fullName>
    </submittedName>
</protein>
<gene>
    <name evidence="1" type="ORF">EVA_15847</name>
</gene>
<evidence type="ECO:0000313" key="1">
    <source>
        <dbReference type="EMBL" id="EJW96045.1"/>
    </source>
</evidence>
<proteinExistence type="predicted"/>
<dbReference type="AlphaFoldDB" id="J9C877"/>